<dbReference type="Proteomes" id="UP001501474">
    <property type="component" value="Unassembled WGS sequence"/>
</dbReference>
<feature type="region of interest" description="Disordered" evidence="1">
    <location>
        <begin position="1"/>
        <end position="26"/>
    </location>
</feature>
<dbReference type="RefSeq" id="WP_234846649.1">
    <property type="nucleotide sequence ID" value="NZ_BAAART010000037.1"/>
</dbReference>
<sequence length="242" mass="26791">MDAAAAVGELRQLHEDAADPDVERMPSGDETYSALLYAEKHARALRRLPPEQQRAAALKRVQLWQYLREQSEVHQARAVDDARAAGVEWQDLAPALAVKAASAAYNKAKRLQAATLMDDAPGAEPVRRTPEAVVATEQRRVRQRRAEERAQEAAQQKHHLVMPAAQRLLQHRDDLVLDEDAEYWLDEVAEVLSNCSTPTQAVSLSRYLAAAVRALTNIERRTARPAAKTDDARLALAAAAEL</sequence>
<accession>A0ABN3DA04</accession>
<dbReference type="EMBL" id="BAAART010000037">
    <property type="protein sequence ID" value="GAA2225164.1"/>
    <property type="molecule type" value="Genomic_DNA"/>
</dbReference>
<evidence type="ECO:0000313" key="2">
    <source>
        <dbReference type="EMBL" id="GAA2225164.1"/>
    </source>
</evidence>
<organism evidence="2 3">
    <name type="scientific">Streptomyces indiaensis</name>
    <dbReference type="NCBI Taxonomy" id="284033"/>
    <lineage>
        <taxon>Bacteria</taxon>
        <taxon>Bacillati</taxon>
        <taxon>Actinomycetota</taxon>
        <taxon>Actinomycetes</taxon>
        <taxon>Kitasatosporales</taxon>
        <taxon>Streptomycetaceae</taxon>
        <taxon>Streptomyces</taxon>
    </lineage>
</organism>
<gene>
    <name evidence="2" type="ORF">GCM10010104_16190</name>
</gene>
<name>A0ABN3DA04_9ACTN</name>
<proteinExistence type="predicted"/>
<keyword evidence="3" id="KW-1185">Reference proteome</keyword>
<feature type="compositionally biased region" description="Basic and acidic residues" evidence="1">
    <location>
        <begin position="11"/>
        <end position="26"/>
    </location>
</feature>
<protein>
    <submittedName>
        <fullName evidence="2">Uncharacterized protein</fullName>
    </submittedName>
</protein>
<evidence type="ECO:0000313" key="3">
    <source>
        <dbReference type="Proteomes" id="UP001501474"/>
    </source>
</evidence>
<evidence type="ECO:0000256" key="1">
    <source>
        <dbReference type="SAM" id="MobiDB-lite"/>
    </source>
</evidence>
<reference evidence="2 3" key="1">
    <citation type="journal article" date="2019" name="Int. J. Syst. Evol. Microbiol.">
        <title>The Global Catalogue of Microorganisms (GCM) 10K type strain sequencing project: providing services to taxonomists for standard genome sequencing and annotation.</title>
        <authorList>
            <consortium name="The Broad Institute Genomics Platform"/>
            <consortium name="The Broad Institute Genome Sequencing Center for Infectious Disease"/>
            <person name="Wu L."/>
            <person name="Ma J."/>
        </authorList>
    </citation>
    <scope>NUCLEOTIDE SEQUENCE [LARGE SCALE GENOMIC DNA]</scope>
    <source>
        <strain evidence="2 3">JCM 3053</strain>
    </source>
</reference>
<comment type="caution">
    <text evidence="2">The sequence shown here is derived from an EMBL/GenBank/DDBJ whole genome shotgun (WGS) entry which is preliminary data.</text>
</comment>